<dbReference type="PANTHER" id="PTHR30471">
    <property type="entry name" value="DNA REPAIR PROTEIN RADC"/>
    <property type="match status" value="1"/>
</dbReference>
<dbReference type="PANTHER" id="PTHR30471:SF3">
    <property type="entry name" value="UPF0758 PROTEIN YEES-RELATED"/>
    <property type="match status" value="1"/>
</dbReference>
<evidence type="ECO:0000256" key="6">
    <source>
        <dbReference type="ARBA" id="ARBA00023049"/>
    </source>
</evidence>
<reference evidence="10" key="1">
    <citation type="journal article" date="2019" name="Int. J. Syst. Evol. Microbiol.">
        <title>The Global Catalogue of Microorganisms (GCM) 10K type strain sequencing project: providing services to taxonomists for standard genome sequencing and annotation.</title>
        <authorList>
            <consortium name="The Broad Institute Genomics Platform"/>
            <consortium name="The Broad Institute Genome Sequencing Center for Infectious Disease"/>
            <person name="Wu L."/>
            <person name="Ma J."/>
        </authorList>
    </citation>
    <scope>NUCLEOTIDE SEQUENCE [LARGE SCALE GENOMIC DNA]</scope>
    <source>
        <strain evidence="10">CCM 8896</strain>
    </source>
</reference>
<dbReference type="Pfam" id="PF04002">
    <property type="entry name" value="RadC"/>
    <property type="match status" value="1"/>
</dbReference>
<dbReference type="Gene3D" id="3.40.140.10">
    <property type="entry name" value="Cytidine Deaminase, domain 2"/>
    <property type="match status" value="1"/>
</dbReference>
<keyword evidence="10" id="KW-1185">Reference proteome</keyword>
<evidence type="ECO:0000256" key="1">
    <source>
        <dbReference type="ARBA" id="ARBA00010243"/>
    </source>
</evidence>
<keyword evidence="2" id="KW-0645">Protease</keyword>
<dbReference type="EMBL" id="JBHTOP010000005">
    <property type="protein sequence ID" value="MFD1671119.1"/>
    <property type="molecule type" value="Genomic_DNA"/>
</dbReference>
<evidence type="ECO:0000256" key="3">
    <source>
        <dbReference type="ARBA" id="ARBA00022723"/>
    </source>
</evidence>
<comment type="similarity">
    <text evidence="1 7">Belongs to the UPF0758 family.</text>
</comment>
<proteinExistence type="inferred from homology"/>
<dbReference type="Proteomes" id="UP001597267">
    <property type="component" value="Unassembled WGS sequence"/>
</dbReference>
<evidence type="ECO:0000256" key="2">
    <source>
        <dbReference type="ARBA" id="ARBA00022670"/>
    </source>
</evidence>
<organism evidence="9 10">
    <name type="scientific">Agrilactobacillus yilanensis</name>
    <dbReference type="NCBI Taxonomy" id="2485997"/>
    <lineage>
        <taxon>Bacteria</taxon>
        <taxon>Bacillati</taxon>
        <taxon>Bacillota</taxon>
        <taxon>Bacilli</taxon>
        <taxon>Lactobacillales</taxon>
        <taxon>Lactobacillaceae</taxon>
        <taxon>Agrilactobacillus</taxon>
    </lineage>
</organism>
<evidence type="ECO:0000313" key="9">
    <source>
        <dbReference type="EMBL" id="MFD1671119.1"/>
    </source>
</evidence>
<keyword evidence="5" id="KW-0862">Zinc</keyword>
<dbReference type="InterPro" id="IPR001405">
    <property type="entry name" value="UPF0758"/>
</dbReference>
<accession>A0ABW4J570</accession>
<dbReference type="NCBIfam" id="TIGR00608">
    <property type="entry name" value="radc"/>
    <property type="match status" value="1"/>
</dbReference>
<dbReference type="SUPFAM" id="SSF47781">
    <property type="entry name" value="RuvA domain 2-like"/>
    <property type="match status" value="1"/>
</dbReference>
<evidence type="ECO:0000259" key="8">
    <source>
        <dbReference type="PROSITE" id="PS50249"/>
    </source>
</evidence>
<evidence type="ECO:0000313" key="10">
    <source>
        <dbReference type="Proteomes" id="UP001597267"/>
    </source>
</evidence>
<dbReference type="InterPro" id="IPR020891">
    <property type="entry name" value="UPF0758_CS"/>
</dbReference>
<feature type="domain" description="MPN" evidence="8">
    <location>
        <begin position="101"/>
        <end position="223"/>
    </location>
</feature>
<evidence type="ECO:0000256" key="5">
    <source>
        <dbReference type="ARBA" id="ARBA00022833"/>
    </source>
</evidence>
<keyword evidence="6" id="KW-0482">Metalloprotease</keyword>
<dbReference type="RefSeq" id="WP_125714268.1">
    <property type="nucleotide sequence ID" value="NZ_JBHTOP010000005.1"/>
</dbReference>
<name>A0ABW4J570_9LACO</name>
<dbReference type="InterPro" id="IPR037518">
    <property type="entry name" value="MPN"/>
</dbReference>
<evidence type="ECO:0000256" key="4">
    <source>
        <dbReference type="ARBA" id="ARBA00022801"/>
    </source>
</evidence>
<dbReference type="Pfam" id="PF20582">
    <property type="entry name" value="UPF0758_N"/>
    <property type="match status" value="1"/>
</dbReference>
<dbReference type="InterPro" id="IPR025657">
    <property type="entry name" value="RadC_JAB"/>
</dbReference>
<dbReference type="PROSITE" id="PS01302">
    <property type="entry name" value="UPF0758"/>
    <property type="match status" value="1"/>
</dbReference>
<comment type="caution">
    <text evidence="9">The sequence shown here is derived from an EMBL/GenBank/DDBJ whole genome shotgun (WGS) entry which is preliminary data.</text>
</comment>
<keyword evidence="4" id="KW-0378">Hydrolase</keyword>
<dbReference type="InterPro" id="IPR010994">
    <property type="entry name" value="RuvA_2-like"/>
</dbReference>
<evidence type="ECO:0000256" key="7">
    <source>
        <dbReference type="RuleBase" id="RU003797"/>
    </source>
</evidence>
<protein>
    <submittedName>
        <fullName evidence="9">DNA repair protein RadC</fullName>
    </submittedName>
</protein>
<dbReference type="PROSITE" id="PS50249">
    <property type="entry name" value="MPN"/>
    <property type="match status" value="1"/>
</dbReference>
<keyword evidence="3" id="KW-0479">Metal-binding</keyword>
<dbReference type="InterPro" id="IPR046778">
    <property type="entry name" value="UPF0758_N"/>
</dbReference>
<dbReference type="CDD" id="cd08071">
    <property type="entry name" value="MPN_DUF2466"/>
    <property type="match status" value="1"/>
</dbReference>
<gene>
    <name evidence="9" type="primary">radC</name>
    <name evidence="9" type="ORF">ACFQ5M_03295</name>
</gene>
<dbReference type="NCBIfam" id="NF000642">
    <property type="entry name" value="PRK00024.1"/>
    <property type="match status" value="1"/>
</dbReference>
<sequence>MVMSLEMIQKPRERMMLHSAAILSDQELLMVLLGSGTQDLPVELLSDQVLKTIGDVGQLQNISFEALCAIRGIGPSKATILKAAVELGQRVNLAQTLRQGTVLSSEALGDWLLKYYRGLKQEQLMVIFLDHKNQIISHEIIFKGGLNTSVAHPREIFHKAVLLSCARFVVCHNHPSGQPKPSKNDIAFTKKLVACGELMGISCLDHIIVGHQSYLSLRAENII</sequence>